<dbReference type="AlphaFoldDB" id="A0A395VFY3"/>
<protein>
    <submittedName>
        <fullName evidence="2">Uncharacterized protein</fullName>
    </submittedName>
</protein>
<accession>A0A395VFY3</accession>
<evidence type="ECO:0000313" key="3">
    <source>
        <dbReference type="Proteomes" id="UP000266172"/>
    </source>
</evidence>
<proteinExistence type="predicted"/>
<feature type="region of interest" description="Disordered" evidence="1">
    <location>
        <begin position="33"/>
        <end position="65"/>
    </location>
</feature>
<dbReference type="EMBL" id="QRVL01000001">
    <property type="protein sequence ID" value="RGS42615.1"/>
    <property type="molecule type" value="Genomic_DNA"/>
</dbReference>
<sequence length="127" mass="13992">MNLSGIRISAGFYDYNSIENRAVTVGSELPAELPQSVTEQAPSAEEHAAPAVSRKSGPDQGAIDYANSYQPDAVYELKGVDSDIARLDVERAISDMRRDQVLEQYQFFVGTNPDEAQPVRPDENFIL</sequence>
<organism evidence="2 3">
    <name type="scientific">Roseburia hominis</name>
    <dbReference type="NCBI Taxonomy" id="301301"/>
    <lineage>
        <taxon>Bacteria</taxon>
        <taxon>Bacillati</taxon>
        <taxon>Bacillota</taxon>
        <taxon>Clostridia</taxon>
        <taxon>Lachnospirales</taxon>
        <taxon>Lachnospiraceae</taxon>
        <taxon>Roseburia</taxon>
    </lineage>
</organism>
<reference evidence="2 3" key="1">
    <citation type="submission" date="2018-08" db="EMBL/GenBank/DDBJ databases">
        <title>A genome reference for cultivated species of the human gut microbiota.</title>
        <authorList>
            <person name="Zou Y."/>
            <person name="Xue W."/>
            <person name="Luo G."/>
        </authorList>
    </citation>
    <scope>NUCLEOTIDE SEQUENCE [LARGE SCALE GENOMIC DNA]</scope>
    <source>
        <strain evidence="2 3">AF22-12AC</strain>
    </source>
</reference>
<dbReference type="Proteomes" id="UP000266172">
    <property type="component" value="Unassembled WGS sequence"/>
</dbReference>
<evidence type="ECO:0000313" key="2">
    <source>
        <dbReference type="EMBL" id="RGS42615.1"/>
    </source>
</evidence>
<gene>
    <name evidence="2" type="ORF">DWX93_04745</name>
</gene>
<name>A0A395VFY3_9FIRM</name>
<comment type="caution">
    <text evidence="2">The sequence shown here is derived from an EMBL/GenBank/DDBJ whole genome shotgun (WGS) entry which is preliminary data.</text>
</comment>
<evidence type="ECO:0000256" key="1">
    <source>
        <dbReference type="SAM" id="MobiDB-lite"/>
    </source>
</evidence>
<dbReference type="RefSeq" id="WP_118096802.1">
    <property type="nucleotide sequence ID" value="NZ_QRVL01000001.1"/>
</dbReference>